<reference evidence="9" key="1">
    <citation type="submission" date="2025-08" db="UniProtKB">
        <authorList>
            <consortium name="RefSeq"/>
        </authorList>
    </citation>
    <scope>IDENTIFICATION</scope>
    <source>
        <tissue evidence="9">Blood</tissue>
    </source>
</reference>
<feature type="domain" description="Tubulin/FtsZ 2-layer sandwich" evidence="7">
    <location>
        <begin position="1"/>
        <end position="101"/>
    </location>
</feature>
<accession>A0A6J1YRU7</accession>
<evidence type="ECO:0000256" key="5">
    <source>
        <dbReference type="ARBA" id="ARBA00023134"/>
    </source>
</evidence>
<evidence type="ECO:0000256" key="2">
    <source>
        <dbReference type="ARBA" id="ARBA00022701"/>
    </source>
</evidence>
<dbReference type="InterPro" id="IPR023123">
    <property type="entry name" value="Tubulin_C"/>
</dbReference>
<dbReference type="GO" id="GO:0005200">
    <property type="term" value="F:structural constituent of cytoskeleton"/>
    <property type="evidence" value="ECO:0007669"/>
    <property type="project" value="InterPro"/>
</dbReference>
<dbReference type="InterPro" id="IPR008280">
    <property type="entry name" value="Tub_FtsZ_C"/>
</dbReference>
<dbReference type="Pfam" id="PF03953">
    <property type="entry name" value="Tubulin_C"/>
    <property type="match status" value="1"/>
</dbReference>
<dbReference type="InterPro" id="IPR000217">
    <property type="entry name" value="Tubulin"/>
</dbReference>
<proteinExistence type="inferred from homology"/>
<keyword evidence="2" id="KW-0493">Microtubule</keyword>
<evidence type="ECO:0000256" key="4">
    <source>
        <dbReference type="ARBA" id="ARBA00022801"/>
    </source>
</evidence>
<comment type="catalytic activity">
    <reaction evidence="6">
        <text>GTP + H2O = GDP + phosphate + H(+)</text>
        <dbReference type="Rhea" id="RHEA:19669"/>
        <dbReference type="ChEBI" id="CHEBI:15377"/>
        <dbReference type="ChEBI" id="CHEBI:15378"/>
        <dbReference type="ChEBI" id="CHEBI:37565"/>
        <dbReference type="ChEBI" id="CHEBI:43474"/>
        <dbReference type="ChEBI" id="CHEBI:58189"/>
    </reaction>
    <physiologicalReaction direction="left-to-right" evidence="6">
        <dbReference type="Rhea" id="RHEA:19670"/>
    </physiologicalReaction>
</comment>
<dbReference type="GO" id="GO:0016787">
    <property type="term" value="F:hydrolase activity"/>
    <property type="evidence" value="ECO:0007669"/>
    <property type="project" value="UniProtKB-KW"/>
</dbReference>
<dbReference type="InterPro" id="IPR002452">
    <property type="entry name" value="Alpha_tubulin"/>
</dbReference>
<comment type="similarity">
    <text evidence="1">Belongs to the tubulin family.</text>
</comment>
<dbReference type="Gene3D" id="3.30.1330.20">
    <property type="entry name" value="Tubulin/FtsZ, C-terminal domain"/>
    <property type="match status" value="1"/>
</dbReference>
<dbReference type="GO" id="GO:0005874">
    <property type="term" value="C:microtubule"/>
    <property type="evidence" value="ECO:0007669"/>
    <property type="project" value="UniProtKB-KW"/>
</dbReference>
<dbReference type="PRINTS" id="PR01162">
    <property type="entry name" value="ALPHATUBULIN"/>
</dbReference>
<dbReference type="InterPro" id="IPR037103">
    <property type="entry name" value="Tubulin/FtsZ-like_C"/>
</dbReference>
<gene>
    <name evidence="9" type="primary">LOC113592415</name>
</gene>
<evidence type="ECO:0000313" key="9">
    <source>
        <dbReference type="RefSeq" id="XP_026907896.1"/>
    </source>
</evidence>
<evidence type="ECO:0000313" key="8">
    <source>
        <dbReference type="Proteomes" id="UP001652583"/>
    </source>
</evidence>
<keyword evidence="5" id="KW-0342">GTP-binding</keyword>
<protein>
    <submittedName>
        <fullName evidence="9">Tubulin alpha chain-like</fullName>
    </submittedName>
</protein>
<dbReference type="FunFam" id="1.10.287.600:FF:000005">
    <property type="entry name" value="Tubulin alpha chain"/>
    <property type="match status" value="1"/>
</dbReference>
<evidence type="ECO:0000256" key="1">
    <source>
        <dbReference type="ARBA" id="ARBA00009636"/>
    </source>
</evidence>
<dbReference type="PANTHER" id="PTHR11588">
    <property type="entry name" value="TUBULIN"/>
    <property type="match status" value="1"/>
</dbReference>
<dbReference type="GeneID" id="113592415"/>
<dbReference type="FunFam" id="3.30.1330.20:FF:000014">
    <property type="entry name" value="Tubulin alpha chain"/>
    <property type="match status" value="1"/>
</dbReference>
<name>A0A6J1YRU7_ACIJB</name>
<dbReference type="InterPro" id="IPR018316">
    <property type="entry name" value="Tubulin/FtsZ_2-layer-sand-dom"/>
</dbReference>
<evidence type="ECO:0000259" key="7">
    <source>
        <dbReference type="SMART" id="SM00865"/>
    </source>
</evidence>
<dbReference type="Gene3D" id="1.10.287.600">
    <property type="entry name" value="Helix hairpin bin"/>
    <property type="match status" value="1"/>
</dbReference>
<evidence type="ECO:0000256" key="3">
    <source>
        <dbReference type="ARBA" id="ARBA00022741"/>
    </source>
</evidence>
<keyword evidence="8" id="KW-1185">Reference proteome</keyword>
<evidence type="ECO:0000256" key="6">
    <source>
        <dbReference type="ARBA" id="ARBA00049117"/>
    </source>
</evidence>
<dbReference type="RefSeq" id="XP_026907896.1">
    <property type="nucleotide sequence ID" value="XM_027052095.2"/>
</dbReference>
<dbReference type="Proteomes" id="UP001652583">
    <property type="component" value="Chromosome D3"/>
</dbReference>
<dbReference type="KEGG" id="aju:113592415"/>
<dbReference type="SMART" id="SM00865">
    <property type="entry name" value="Tubulin_C"/>
    <property type="match status" value="1"/>
</dbReference>
<keyword evidence="3" id="KW-0547">Nucleotide-binding</keyword>
<keyword evidence="4" id="KW-0378">Hydrolase</keyword>
<sequence>MNSFEPAKQTVKCDPCHGKYMACCLLYCGHVVPKEVNAATAISKTKHTVPFVDWCPTGFKVGINYQPPTVVSGGDLAKVQRAVCTVSNTTAIAEAWAHLDRKFGLMYAKRAFVHWYVGEGMEGGECSEAHKDMAVLERDYEEVGVDSVEGEGEEEY</sequence>
<organism evidence="8 9">
    <name type="scientific">Acinonyx jubatus</name>
    <name type="common">Cheetah</name>
    <dbReference type="NCBI Taxonomy" id="32536"/>
    <lineage>
        <taxon>Eukaryota</taxon>
        <taxon>Metazoa</taxon>
        <taxon>Chordata</taxon>
        <taxon>Craniata</taxon>
        <taxon>Vertebrata</taxon>
        <taxon>Euteleostomi</taxon>
        <taxon>Mammalia</taxon>
        <taxon>Eutheria</taxon>
        <taxon>Laurasiatheria</taxon>
        <taxon>Carnivora</taxon>
        <taxon>Feliformia</taxon>
        <taxon>Felidae</taxon>
        <taxon>Felinae</taxon>
        <taxon>Acinonyx</taxon>
    </lineage>
</organism>
<dbReference type="AlphaFoldDB" id="A0A6J1YRU7"/>
<dbReference type="SUPFAM" id="SSF55307">
    <property type="entry name" value="Tubulin C-terminal domain-like"/>
    <property type="match status" value="1"/>
</dbReference>
<dbReference type="GO" id="GO:0005525">
    <property type="term" value="F:GTP binding"/>
    <property type="evidence" value="ECO:0007669"/>
    <property type="project" value="UniProtKB-KW"/>
</dbReference>
<dbReference type="GO" id="GO:0007017">
    <property type="term" value="P:microtubule-based process"/>
    <property type="evidence" value="ECO:0007669"/>
    <property type="project" value="InterPro"/>
</dbReference>